<dbReference type="Proteomes" id="UP001497482">
    <property type="component" value="Chromosome 1"/>
</dbReference>
<gene>
    <name evidence="2" type="ORF">KC01_LOCUS2259</name>
</gene>
<name>A0AAV2J207_KNICA</name>
<evidence type="ECO:0000256" key="1">
    <source>
        <dbReference type="SAM" id="MobiDB-lite"/>
    </source>
</evidence>
<keyword evidence="3" id="KW-1185">Reference proteome</keyword>
<feature type="compositionally biased region" description="Basic and acidic residues" evidence="1">
    <location>
        <begin position="85"/>
        <end position="101"/>
    </location>
</feature>
<sequence>MEESLMLGHKIEPFLLQSCQCVKGSYERDGDDPKHLLEWSCAQSNLNYSNLLLSNKTLAEISPLKSTGGQLMWDRQTSFHVPESPQRREYSAPSELKHVPEDNVAQSLSQ</sequence>
<protein>
    <submittedName>
        <fullName evidence="2">Uncharacterized protein</fullName>
    </submittedName>
</protein>
<accession>A0AAV2J207</accession>
<evidence type="ECO:0000313" key="2">
    <source>
        <dbReference type="EMBL" id="CAL1569895.1"/>
    </source>
</evidence>
<dbReference type="AlphaFoldDB" id="A0AAV2J207"/>
<feature type="region of interest" description="Disordered" evidence="1">
    <location>
        <begin position="75"/>
        <end position="110"/>
    </location>
</feature>
<dbReference type="EMBL" id="OZ035823">
    <property type="protein sequence ID" value="CAL1569895.1"/>
    <property type="molecule type" value="Genomic_DNA"/>
</dbReference>
<evidence type="ECO:0000313" key="3">
    <source>
        <dbReference type="Proteomes" id="UP001497482"/>
    </source>
</evidence>
<reference evidence="2 3" key="1">
    <citation type="submission" date="2024-04" db="EMBL/GenBank/DDBJ databases">
        <authorList>
            <person name="Waldvogel A.-M."/>
            <person name="Schoenle A."/>
        </authorList>
    </citation>
    <scope>NUCLEOTIDE SEQUENCE [LARGE SCALE GENOMIC DNA]</scope>
</reference>
<proteinExistence type="predicted"/>
<organism evidence="2 3">
    <name type="scientific">Knipowitschia caucasica</name>
    <name type="common">Caucasian dwarf goby</name>
    <name type="synonym">Pomatoschistus caucasicus</name>
    <dbReference type="NCBI Taxonomy" id="637954"/>
    <lineage>
        <taxon>Eukaryota</taxon>
        <taxon>Metazoa</taxon>
        <taxon>Chordata</taxon>
        <taxon>Craniata</taxon>
        <taxon>Vertebrata</taxon>
        <taxon>Euteleostomi</taxon>
        <taxon>Actinopterygii</taxon>
        <taxon>Neopterygii</taxon>
        <taxon>Teleostei</taxon>
        <taxon>Neoteleostei</taxon>
        <taxon>Acanthomorphata</taxon>
        <taxon>Gobiaria</taxon>
        <taxon>Gobiiformes</taxon>
        <taxon>Gobioidei</taxon>
        <taxon>Gobiidae</taxon>
        <taxon>Gobiinae</taxon>
        <taxon>Knipowitschia</taxon>
    </lineage>
</organism>